<evidence type="ECO:0000256" key="1">
    <source>
        <dbReference type="SAM" id="MobiDB-lite"/>
    </source>
</evidence>
<dbReference type="RefSeq" id="WP_005710098.1">
    <property type="nucleotide sequence ID" value="NZ_AJMU01000076.1"/>
</dbReference>
<reference evidence="2 3" key="1">
    <citation type="submission" date="2012-04" db="EMBL/GenBank/DDBJ databases">
        <authorList>
            <person name="Harkins D.M."/>
            <person name="Madupu R."/>
            <person name="Durkin A.S."/>
            <person name="Torralba M."/>
            <person name="Methe B."/>
            <person name="Sutton G.G."/>
            <person name="Nelson K.E."/>
        </authorList>
    </citation>
    <scope>NUCLEOTIDE SEQUENCE [LARGE SCALE GENOMIC DNA]</scope>
    <source>
        <strain evidence="2 3">HK411</strain>
    </source>
</reference>
<dbReference type="Proteomes" id="UP000003345">
    <property type="component" value="Unassembled WGS sequence"/>
</dbReference>
<accession>I2NCS4</accession>
<dbReference type="Pfam" id="PF04404">
    <property type="entry name" value="ERF"/>
    <property type="match status" value="1"/>
</dbReference>
<organism evidence="2 3">
    <name type="scientific">Haemophilus paraphrohaemolyticus HK411</name>
    <dbReference type="NCBI Taxonomy" id="1095743"/>
    <lineage>
        <taxon>Bacteria</taxon>
        <taxon>Pseudomonadati</taxon>
        <taxon>Pseudomonadota</taxon>
        <taxon>Gammaproteobacteria</taxon>
        <taxon>Pasteurellales</taxon>
        <taxon>Pasteurellaceae</taxon>
        <taxon>Haemophilus</taxon>
    </lineage>
</organism>
<feature type="region of interest" description="Disordered" evidence="1">
    <location>
        <begin position="122"/>
        <end position="141"/>
    </location>
</feature>
<dbReference type="EMBL" id="AJMU01000076">
    <property type="protein sequence ID" value="EIG23635.1"/>
    <property type="molecule type" value="Genomic_DNA"/>
</dbReference>
<evidence type="ECO:0000313" key="3">
    <source>
        <dbReference type="Proteomes" id="UP000003345"/>
    </source>
</evidence>
<comment type="caution">
    <text evidence="2">The sequence shown here is derived from an EMBL/GenBank/DDBJ whole genome shotgun (WGS) entry which is preliminary data.</text>
</comment>
<sequence length="201" mass="22566">MSIYSKLAEARVELQQRGVKQSGANTFSKYTYFELGDFLPAINEIFAEKKLCGVVSFTEQIATLTIHDSESDEKITFTSPMATAQLKGCHEIQNLGAVQTYQRRYLYMAALEISENDVLDENKGNESIKEDSKQKMKTKQSNGIDPQVVLNGYKVAITTAKTLELVEKYKSSIVEKLKDFPAELKEAISIYDDKKKTIQGA</sequence>
<dbReference type="InterPro" id="IPR007499">
    <property type="entry name" value="ERF_bacteria_virus"/>
</dbReference>
<feature type="compositionally biased region" description="Basic and acidic residues" evidence="1">
    <location>
        <begin position="122"/>
        <end position="134"/>
    </location>
</feature>
<protein>
    <submittedName>
        <fullName evidence="2">Erf family protein</fullName>
    </submittedName>
</protein>
<gene>
    <name evidence="2" type="ORF">HMPREF1054_1927</name>
</gene>
<proteinExistence type="predicted"/>
<name>I2NCS4_9PAST</name>
<evidence type="ECO:0000313" key="2">
    <source>
        <dbReference type="EMBL" id="EIG23635.1"/>
    </source>
</evidence>
<dbReference type="PATRIC" id="fig|1095743.3.peg.1871"/>
<dbReference type="OrthoDB" id="7068986at2"/>
<dbReference type="eggNOG" id="ENOG5032XSK">
    <property type="taxonomic scope" value="Bacteria"/>
</dbReference>
<dbReference type="AlphaFoldDB" id="I2NCS4"/>